<comment type="catalytic activity">
    <reaction evidence="16">
        <text>L-threonyl-[protein] + ATP = O-phospho-L-threonyl-[protein] + ADP + H(+)</text>
        <dbReference type="Rhea" id="RHEA:46608"/>
        <dbReference type="Rhea" id="RHEA-COMP:11060"/>
        <dbReference type="Rhea" id="RHEA-COMP:11605"/>
        <dbReference type="ChEBI" id="CHEBI:15378"/>
        <dbReference type="ChEBI" id="CHEBI:30013"/>
        <dbReference type="ChEBI" id="CHEBI:30616"/>
        <dbReference type="ChEBI" id="CHEBI:61977"/>
        <dbReference type="ChEBI" id="CHEBI:456216"/>
        <dbReference type="EC" id="2.7.11.1"/>
    </reaction>
</comment>
<sequence>MKKSIVLLKVLLPLFILVGLPSSLVAQLVSSESRILFQVQQLLEYPPVLQVWNNWTNFCSVPPSQSLVIVCSGNHITELAIVGNKSYHMPKYSGGKFVTSEQTLSNKFSIDSFFTVLTKLASLKKLSLVSLGLWGPLPDKISRFKSLEELNISSNFIYGGIPSSISSFKNLKSLALAENLLNGTVPDLKALQILEELDLSNNQLITKLPSLSNSIVMINLKNNSFRSEVPKEYAKFSHLQVLDASSNKLVGPIPSFVFSLPSIQYINLARNQLNGGFPASLACNSKLAFVDVSNNLLTGKLPACLGSKSGNRTVINLFNCLSNTTTSKYQRPNSFCQKQALAVLPPAKDHKKEESSRIKLGVVLGIIGAVIAIFCVLGLLILVIYRMVVKKRSKEPKPDSFIESDSGHGPQIPTRRRSARTMRQTSLGLPPYHVYTLEEMEDATNNFDPSNLVGEASQGQIYRGKLNDGTVVHVRCLKLKQKHSAQSLQQHMDVISKLRHRHLVSVLGHCIVTYQGHQPNTAGTVFVVLENFSNGSLRDHITDWRKRDGLQWPQRMVISLSIAKGIQYLHNEGVTGNDIKIENILLDGSLTPKISSYNISLPSKVAYEGPSNGQVTSHASRTNTEKDDIYQFGVILLEVITGRPITSASELDDLKLESEISLAESPSKLRDFSDKSIRGTFSYESLKTAVQIAINCLGKEPSRRPSIDDVLWHMQYSIQVQEGWSSTSGNLSTKT</sequence>
<dbReference type="PANTHER" id="PTHR48056">
    <property type="entry name" value="LRR RECEPTOR-LIKE SERINE/THREONINE-PROTEIN KINASE-RELATED"/>
    <property type="match status" value="1"/>
</dbReference>
<feature type="domain" description="Protein kinase" evidence="21">
    <location>
        <begin position="447"/>
        <end position="716"/>
    </location>
</feature>
<evidence type="ECO:0000256" key="20">
    <source>
        <dbReference type="SAM" id="SignalP"/>
    </source>
</evidence>
<evidence type="ECO:0000256" key="18">
    <source>
        <dbReference type="SAM" id="MobiDB-lite"/>
    </source>
</evidence>
<evidence type="ECO:0000256" key="12">
    <source>
        <dbReference type="ARBA" id="ARBA00022989"/>
    </source>
</evidence>
<dbReference type="Gene3D" id="3.80.10.10">
    <property type="entry name" value="Ribonuclease Inhibitor"/>
    <property type="match status" value="2"/>
</dbReference>
<accession>A0AAV3QB63</accession>
<evidence type="ECO:0000256" key="1">
    <source>
        <dbReference type="ARBA" id="ARBA00004479"/>
    </source>
</evidence>
<dbReference type="Gene3D" id="3.30.200.20">
    <property type="entry name" value="Phosphorylase Kinase, domain 1"/>
    <property type="match status" value="1"/>
</dbReference>
<comment type="subcellular location">
    <subcellularLocation>
        <location evidence="1">Membrane</location>
        <topology evidence="1">Single-pass type I membrane protein</topology>
    </subcellularLocation>
</comment>
<feature type="region of interest" description="Disordered" evidence="18">
    <location>
        <begin position="396"/>
        <end position="422"/>
    </location>
</feature>
<evidence type="ECO:0000256" key="3">
    <source>
        <dbReference type="ARBA" id="ARBA00022527"/>
    </source>
</evidence>
<keyword evidence="7 20" id="KW-0732">Signal</keyword>
<evidence type="ECO:0000256" key="15">
    <source>
        <dbReference type="ARBA" id="ARBA00023180"/>
    </source>
</evidence>
<reference evidence="22 23" key="1">
    <citation type="submission" date="2024-01" db="EMBL/GenBank/DDBJ databases">
        <title>The complete chloroplast genome sequence of Lithospermum erythrorhizon: insights into the phylogenetic relationship among Boraginaceae species and the maternal lineages of purple gromwells.</title>
        <authorList>
            <person name="Okada T."/>
            <person name="Watanabe K."/>
        </authorList>
    </citation>
    <scope>NUCLEOTIDE SEQUENCE [LARGE SCALE GENOMIC DNA]</scope>
</reference>
<dbReference type="PROSITE" id="PS50011">
    <property type="entry name" value="PROTEIN_KINASE_DOM"/>
    <property type="match status" value="1"/>
</dbReference>
<evidence type="ECO:0000256" key="6">
    <source>
        <dbReference type="ARBA" id="ARBA00022692"/>
    </source>
</evidence>
<keyword evidence="8" id="KW-0677">Repeat</keyword>
<dbReference type="Gene3D" id="1.10.510.10">
    <property type="entry name" value="Transferase(Phosphotransferase) domain 1"/>
    <property type="match status" value="1"/>
</dbReference>
<organism evidence="22 23">
    <name type="scientific">Lithospermum erythrorhizon</name>
    <name type="common">Purple gromwell</name>
    <name type="synonym">Lithospermum officinale var. erythrorhizon</name>
    <dbReference type="NCBI Taxonomy" id="34254"/>
    <lineage>
        <taxon>Eukaryota</taxon>
        <taxon>Viridiplantae</taxon>
        <taxon>Streptophyta</taxon>
        <taxon>Embryophyta</taxon>
        <taxon>Tracheophyta</taxon>
        <taxon>Spermatophyta</taxon>
        <taxon>Magnoliopsida</taxon>
        <taxon>eudicotyledons</taxon>
        <taxon>Gunneridae</taxon>
        <taxon>Pentapetalae</taxon>
        <taxon>asterids</taxon>
        <taxon>lamiids</taxon>
        <taxon>Boraginales</taxon>
        <taxon>Boraginaceae</taxon>
        <taxon>Boraginoideae</taxon>
        <taxon>Lithospermeae</taxon>
        <taxon>Lithospermum</taxon>
    </lineage>
</organism>
<feature type="transmembrane region" description="Helical" evidence="19">
    <location>
        <begin position="360"/>
        <end position="385"/>
    </location>
</feature>
<evidence type="ECO:0000256" key="14">
    <source>
        <dbReference type="ARBA" id="ARBA00023170"/>
    </source>
</evidence>
<dbReference type="GO" id="GO:0004674">
    <property type="term" value="F:protein serine/threonine kinase activity"/>
    <property type="evidence" value="ECO:0007669"/>
    <property type="project" value="UniProtKB-KW"/>
</dbReference>
<evidence type="ECO:0000256" key="8">
    <source>
        <dbReference type="ARBA" id="ARBA00022737"/>
    </source>
</evidence>
<dbReference type="InterPro" id="IPR001611">
    <property type="entry name" value="Leu-rich_rpt"/>
</dbReference>
<evidence type="ECO:0000256" key="16">
    <source>
        <dbReference type="ARBA" id="ARBA00047899"/>
    </source>
</evidence>
<dbReference type="FunFam" id="1.10.510.10:FF:000431">
    <property type="entry name" value="Putative inactive leucine-rich repeat receptor-like protein kinase"/>
    <property type="match status" value="1"/>
</dbReference>
<dbReference type="SUPFAM" id="SSF56112">
    <property type="entry name" value="Protein kinase-like (PK-like)"/>
    <property type="match status" value="1"/>
</dbReference>
<keyword evidence="14" id="KW-0675">Receptor</keyword>
<comment type="caution">
    <text evidence="22">The sequence shown here is derived from an EMBL/GenBank/DDBJ whole genome shotgun (WGS) entry which is preliminary data.</text>
</comment>
<dbReference type="FunFam" id="3.80.10.10:FF:000041">
    <property type="entry name" value="LRR receptor-like serine/threonine-protein kinase ERECTA"/>
    <property type="match status" value="1"/>
</dbReference>
<dbReference type="SUPFAM" id="SSF52047">
    <property type="entry name" value="RNI-like"/>
    <property type="match status" value="1"/>
</dbReference>
<evidence type="ECO:0000256" key="11">
    <source>
        <dbReference type="ARBA" id="ARBA00022840"/>
    </source>
</evidence>
<evidence type="ECO:0000256" key="17">
    <source>
        <dbReference type="ARBA" id="ARBA00048679"/>
    </source>
</evidence>
<keyword evidence="13 19" id="KW-0472">Membrane</keyword>
<evidence type="ECO:0000256" key="19">
    <source>
        <dbReference type="SAM" id="Phobius"/>
    </source>
</evidence>
<keyword evidence="15" id="KW-0325">Glycoprotein</keyword>
<protein>
    <recommendedName>
        <fullName evidence="2">non-specific serine/threonine protein kinase</fullName>
        <ecNumber evidence="2">2.7.11.1</ecNumber>
    </recommendedName>
</protein>
<dbReference type="AlphaFoldDB" id="A0AAV3QB63"/>
<evidence type="ECO:0000256" key="13">
    <source>
        <dbReference type="ARBA" id="ARBA00023136"/>
    </source>
</evidence>
<dbReference type="PANTHER" id="PTHR48056:SF74">
    <property type="entry name" value="PROTEIN KINASE DOMAIN-CONTAINING PROTEIN"/>
    <property type="match status" value="1"/>
</dbReference>
<evidence type="ECO:0000256" key="4">
    <source>
        <dbReference type="ARBA" id="ARBA00022614"/>
    </source>
</evidence>
<evidence type="ECO:0000256" key="2">
    <source>
        <dbReference type="ARBA" id="ARBA00012513"/>
    </source>
</evidence>
<dbReference type="Pfam" id="PF00560">
    <property type="entry name" value="LRR_1"/>
    <property type="match status" value="3"/>
</dbReference>
<keyword evidence="23" id="KW-1185">Reference proteome</keyword>
<dbReference type="InterPro" id="IPR000719">
    <property type="entry name" value="Prot_kinase_dom"/>
</dbReference>
<dbReference type="GO" id="GO:0016020">
    <property type="term" value="C:membrane"/>
    <property type="evidence" value="ECO:0007669"/>
    <property type="project" value="UniProtKB-SubCell"/>
</dbReference>
<dbReference type="InterPro" id="IPR011009">
    <property type="entry name" value="Kinase-like_dom_sf"/>
</dbReference>
<dbReference type="GO" id="GO:0005524">
    <property type="term" value="F:ATP binding"/>
    <property type="evidence" value="ECO:0007669"/>
    <property type="project" value="UniProtKB-KW"/>
</dbReference>
<dbReference type="EC" id="2.7.11.1" evidence="2"/>
<dbReference type="EMBL" id="BAABME010004000">
    <property type="protein sequence ID" value="GAA0160823.1"/>
    <property type="molecule type" value="Genomic_DNA"/>
</dbReference>
<evidence type="ECO:0000256" key="9">
    <source>
        <dbReference type="ARBA" id="ARBA00022741"/>
    </source>
</evidence>
<keyword evidence="6 19" id="KW-0812">Transmembrane</keyword>
<keyword evidence="4" id="KW-0433">Leucine-rich repeat</keyword>
<evidence type="ECO:0000256" key="10">
    <source>
        <dbReference type="ARBA" id="ARBA00022777"/>
    </source>
</evidence>
<dbReference type="Proteomes" id="UP001454036">
    <property type="component" value="Unassembled WGS sequence"/>
</dbReference>
<evidence type="ECO:0000256" key="5">
    <source>
        <dbReference type="ARBA" id="ARBA00022679"/>
    </source>
</evidence>
<proteinExistence type="predicted"/>
<name>A0AAV3QB63_LITER</name>
<evidence type="ECO:0000313" key="23">
    <source>
        <dbReference type="Proteomes" id="UP001454036"/>
    </source>
</evidence>
<evidence type="ECO:0000256" key="7">
    <source>
        <dbReference type="ARBA" id="ARBA00022729"/>
    </source>
</evidence>
<dbReference type="SMART" id="SM00220">
    <property type="entry name" value="S_TKc"/>
    <property type="match status" value="1"/>
</dbReference>
<gene>
    <name evidence="22" type="ORF">LIER_17286</name>
</gene>
<dbReference type="PROSITE" id="PS51450">
    <property type="entry name" value="LRR"/>
    <property type="match status" value="1"/>
</dbReference>
<dbReference type="GO" id="GO:0033612">
    <property type="term" value="F:receptor serine/threonine kinase binding"/>
    <property type="evidence" value="ECO:0007669"/>
    <property type="project" value="TreeGrafter"/>
</dbReference>
<keyword evidence="9" id="KW-0547">Nucleotide-binding</keyword>
<dbReference type="InterPro" id="IPR032675">
    <property type="entry name" value="LRR_dom_sf"/>
</dbReference>
<evidence type="ECO:0000259" key="21">
    <source>
        <dbReference type="PROSITE" id="PS50011"/>
    </source>
</evidence>
<feature type="chain" id="PRO_5043898588" description="non-specific serine/threonine protein kinase" evidence="20">
    <location>
        <begin position="27"/>
        <end position="735"/>
    </location>
</feature>
<keyword evidence="11" id="KW-0067">ATP-binding</keyword>
<evidence type="ECO:0000313" key="22">
    <source>
        <dbReference type="EMBL" id="GAA0160823.1"/>
    </source>
</evidence>
<keyword evidence="10" id="KW-0418">Kinase</keyword>
<dbReference type="Pfam" id="PF07714">
    <property type="entry name" value="PK_Tyr_Ser-Thr"/>
    <property type="match status" value="1"/>
</dbReference>
<keyword evidence="5" id="KW-0808">Transferase</keyword>
<feature type="signal peptide" evidence="20">
    <location>
        <begin position="1"/>
        <end position="26"/>
    </location>
</feature>
<keyword evidence="3" id="KW-0723">Serine/threonine-protein kinase</keyword>
<keyword evidence="12 19" id="KW-1133">Transmembrane helix</keyword>
<comment type="catalytic activity">
    <reaction evidence="17">
        <text>L-seryl-[protein] + ATP = O-phospho-L-seryl-[protein] + ADP + H(+)</text>
        <dbReference type="Rhea" id="RHEA:17989"/>
        <dbReference type="Rhea" id="RHEA-COMP:9863"/>
        <dbReference type="Rhea" id="RHEA-COMP:11604"/>
        <dbReference type="ChEBI" id="CHEBI:15378"/>
        <dbReference type="ChEBI" id="CHEBI:29999"/>
        <dbReference type="ChEBI" id="CHEBI:30616"/>
        <dbReference type="ChEBI" id="CHEBI:83421"/>
        <dbReference type="ChEBI" id="CHEBI:456216"/>
        <dbReference type="EC" id="2.7.11.1"/>
    </reaction>
</comment>
<dbReference type="FunFam" id="3.80.10.10:FF:000673">
    <property type="entry name" value="Probable LRR receptor-like serine/threonine-protein kinase At2g02780"/>
    <property type="match status" value="1"/>
</dbReference>
<dbReference type="InterPro" id="IPR050647">
    <property type="entry name" value="Plant_LRR-RLKs"/>
</dbReference>
<dbReference type="InterPro" id="IPR001245">
    <property type="entry name" value="Ser-Thr/Tyr_kinase_cat_dom"/>
</dbReference>